<comment type="caution">
    <text evidence="2">The sequence shown here is derived from an EMBL/GenBank/DDBJ whole genome shotgun (WGS) entry which is preliminary data.</text>
</comment>
<gene>
    <name evidence="2" type="ORF">CVO77_18050</name>
</gene>
<name>A0A2S8B392_9SPHN</name>
<evidence type="ECO:0000313" key="2">
    <source>
        <dbReference type="EMBL" id="PQM26881.1"/>
    </source>
</evidence>
<accession>A0A2S8B392</accession>
<keyword evidence="1" id="KW-0732">Signal</keyword>
<reference evidence="3" key="1">
    <citation type="submission" date="2017-11" db="EMBL/GenBank/DDBJ databases">
        <title>The complete genome sequence of Sphingopyxis pomeranensis sp. nov. strain WS5A3p.</title>
        <authorList>
            <person name="Kaminski M.A."/>
        </authorList>
    </citation>
    <scope>NUCLEOTIDE SEQUENCE [LARGE SCALE GENOMIC DNA]</scope>
    <source>
        <strain evidence="3">WS5A3p</strain>
    </source>
</reference>
<dbReference type="OrthoDB" id="7448657at2"/>
<dbReference type="EMBL" id="PHFW01000003">
    <property type="protein sequence ID" value="PQM26881.1"/>
    <property type="molecule type" value="Genomic_DNA"/>
</dbReference>
<proteinExistence type="predicted"/>
<dbReference type="AlphaFoldDB" id="A0A2S8B392"/>
<keyword evidence="3" id="KW-1185">Reference proteome</keyword>
<organism evidence="2 3">
    <name type="scientific">Sphingopyxis lindanitolerans</name>
    <dbReference type="NCBI Taxonomy" id="2054227"/>
    <lineage>
        <taxon>Bacteria</taxon>
        <taxon>Pseudomonadati</taxon>
        <taxon>Pseudomonadota</taxon>
        <taxon>Alphaproteobacteria</taxon>
        <taxon>Sphingomonadales</taxon>
        <taxon>Sphingomonadaceae</taxon>
        <taxon>Sphingopyxis</taxon>
    </lineage>
</organism>
<feature type="signal peptide" evidence="1">
    <location>
        <begin position="1"/>
        <end position="21"/>
    </location>
</feature>
<dbReference type="RefSeq" id="WP_106000252.1">
    <property type="nucleotide sequence ID" value="NZ_CM009578.1"/>
</dbReference>
<evidence type="ECO:0008006" key="4">
    <source>
        <dbReference type="Google" id="ProtNLM"/>
    </source>
</evidence>
<evidence type="ECO:0000256" key="1">
    <source>
        <dbReference type="SAM" id="SignalP"/>
    </source>
</evidence>
<dbReference type="Proteomes" id="UP000238954">
    <property type="component" value="Chromosome"/>
</dbReference>
<protein>
    <recommendedName>
        <fullName evidence="4">Secreted protein</fullName>
    </recommendedName>
</protein>
<feature type="chain" id="PRO_5015752400" description="Secreted protein" evidence="1">
    <location>
        <begin position="22"/>
        <end position="191"/>
    </location>
</feature>
<evidence type="ECO:0000313" key="3">
    <source>
        <dbReference type="Proteomes" id="UP000238954"/>
    </source>
</evidence>
<sequence length="191" mass="20473">MRACLIASAFVAALAAVPAIAADPPLVPIAPEKATAPSILTPLAGDSPWTARFEAAADELLPALRSMDESRWGPLLGGRWLAAPDRARVTALLRDRDSPFRHALFAQGVTHRAILGWQPPATLTAEDRAAIAARPEAEAIVCWSSDADASWPTTAAEADNAPGRRYACARITYSIRGETPRWRAFVEREPA</sequence>